<dbReference type="EMBL" id="CACRXK020008901">
    <property type="protein sequence ID" value="CAB4015927.1"/>
    <property type="molecule type" value="Genomic_DNA"/>
</dbReference>
<sequence length="139" mass="15805">MPTDEKPIETKLRATFGAKVTPDEFEKFEAAWTVAKRANTSETNKPVRWSSPEGRANMLLAQLTDSVLVWAIRQPNEVQSNDTELLKALREKYAKIKSQEAYQQDWANISQHARWMVSSSGLVEAPRLGYQEHQPLFSG</sequence>
<accession>A0A6S7IEM1</accession>
<organism evidence="1 2">
    <name type="scientific">Paramuricea clavata</name>
    <name type="common">Red gorgonian</name>
    <name type="synonym">Violescent sea-whip</name>
    <dbReference type="NCBI Taxonomy" id="317549"/>
    <lineage>
        <taxon>Eukaryota</taxon>
        <taxon>Metazoa</taxon>
        <taxon>Cnidaria</taxon>
        <taxon>Anthozoa</taxon>
        <taxon>Octocorallia</taxon>
        <taxon>Malacalcyonacea</taxon>
        <taxon>Plexauridae</taxon>
        <taxon>Paramuricea</taxon>
    </lineage>
</organism>
<comment type="caution">
    <text evidence="1">The sequence shown here is derived from an EMBL/GenBank/DDBJ whole genome shotgun (WGS) entry which is preliminary data.</text>
</comment>
<name>A0A6S7IEM1_PARCT</name>
<evidence type="ECO:0000313" key="1">
    <source>
        <dbReference type="EMBL" id="CAB4015927.1"/>
    </source>
</evidence>
<evidence type="ECO:0000313" key="2">
    <source>
        <dbReference type="Proteomes" id="UP001152795"/>
    </source>
</evidence>
<dbReference type="AlphaFoldDB" id="A0A6S7IEM1"/>
<proteinExistence type="predicted"/>
<protein>
    <submittedName>
        <fullName evidence="1">Uncharacterized protein</fullName>
    </submittedName>
</protein>
<gene>
    <name evidence="1" type="ORF">PACLA_8A072872</name>
</gene>
<reference evidence="1" key="1">
    <citation type="submission" date="2020-04" db="EMBL/GenBank/DDBJ databases">
        <authorList>
            <person name="Alioto T."/>
            <person name="Alioto T."/>
            <person name="Gomez Garrido J."/>
        </authorList>
    </citation>
    <scope>NUCLEOTIDE SEQUENCE</scope>
    <source>
        <strain evidence="1">A484AB</strain>
    </source>
</reference>
<dbReference type="Proteomes" id="UP001152795">
    <property type="component" value="Unassembled WGS sequence"/>
</dbReference>
<keyword evidence="2" id="KW-1185">Reference proteome</keyword>